<dbReference type="GO" id="GO:1990072">
    <property type="term" value="C:TRAPPIII protein complex"/>
    <property type="evidence" value="ECO:0007669"/>
    <property type="project" value="TreeGrafter"/>
</dbReference>
<dbReference type="GeneID" id="20343444"/>
<gene>
    <name evidence="3" type="primary">20343444</name>
    <name evidence="2" type="ORF">GGTG_02986</name>
</gene>
<feature type="compositionally biased region" description="Polar residues" evidence="1">
    <location>
        <begin position="186"/>
        <end position="205"/>
    </location>
</feature>
<organism evidence="2">
    <name type="scientific">Gaeumannomyces tritici (strain R3-111a-1)</name>
    <name type="common">Wheat and barley take-all root rot fungus</name>
    <name type="synonym">Gaeumannomyces graminis var. tritici</name>
    <dbReference type="NCBI Taxonomy" id="644352"/>
    <lineage>
        <taxon>Eukaryota</taxon>
        <taxon>Fungi</taxon>
        <taxon>Dikarya</taxon>
        <taxon>Ascomycota</taxon>
        <taxon>Pezizomycotina</taxon>
        <taxon>Sordariomycetes</taxon>
        <taxon>Sordariomycetidae</taxon>
        <taxon>Magnaporthales</taxon>
        <taxon>Magnaporthaceae</taxon>
        <taxon>Gaeumannomyces</taxon>
    </lineage>
</organism>
<reference evidence="2" key="2">
    <citation type="submission" date="2010-07" db="EMBL/GenBank/DDBJ databases">
        <authorList>
            <consortium name="The Broad Institute Genome Sequencing Platform"/>
            <consortium name="Broad Institute Genome Sequencing Center for Infectious Disease"/>
            <person name="Ma L.-J."/>
            <person name="Dead R."/>
            <person name="Young S."/>
            <person name="Zeng Q."/>
            <person name="Koehrsen M."/>
            <person name="Alvarado L."/>
            <person name="Berlin A."/>
            <person name="Chapman S.B."/>
            <person name="Chen Z."/>
            <person name="Freedman E."/>
            <person name="Gellesch M."/>
            <person name="Goldberg J."/>
            <person name="Griggs A."/>
            <person name="Gujja S."/>
            <person name="Heilman E.R."/>
            <person name="Heiman D."/>
            <person name="Hepburn T."/>
            <person name="Howarth C."/>
            <person name="Jen D."/>
            <person name="Larson L."/>
            <person name="Mehta T."/>
            <person name="Neiman D."/>
            <person name="Pearson M."/>
            <person name="Roberts A."/>
            <person name="Saif S."/>
            <person name="Shea T."/>
            <person name="Shenoy N."/>
            <person name="Sisk P."/>
            <person name="Stolte C."/>
            <person name="Sykes S."/>
            <person name="Walk T."/>
            <person name="White J."/>
            <person name="Yandava C."/>
            <person name="Haas B."/>
            <person name="Nusbaum C."/>
            <person name="Birren B."/>
        </authorList>
    </citation>
    <scope>NUCLEOTIDE SEQUENCE</scope>
    <source>
        <strain evidence="2">R3-111a-1</strain>
    </source>
</reference>
<feature type="region of interest" description="Disordered" evidence="1">
    <location>
        <begin position="1"/>
        <end position="50"/>
    </location>
</feature>
<dbReference type="PANTHER" id="PTHR12975">
    <property type="entry name" value="TRANSPORT PROTEIN TRAPP"/>
    <property type="match status" value="1"/>
</dbReference>
<feature type="region of interest" description="Disordered" evidence="1">
    <location>
        <begin position="184"/>
        <end position="215"/>
    </location>
</feature>
<dbReference type="InterPro" id="IPR024420">
    <property type="entry name" value="TRAPP_III_complex_Trs85"/>
</dbReference>
<keyword evidence="4" id="KW-1185">Reference proteome</keyword>
<dbReference type="AlphaFoldDB" id="J3NNY0"/>
<dbReference type="Pfam" id="PF12739">
    <property type="entry name" value="TRAPPC-Trs85"/>
    <property type="match status" value="1"/>
</dbReference>
<protein>
    <recommendedName>
        <fullName evidence="5">TRAPP complex protein TRS85</fullName>
    </recommendedName>
</protein>
<name>J3NNY0_GAET3</name>
<dbReference type="eggNOG" id="KOG1938">
    <property type="taxonomic scope" value="Eukaryota"/>
</dbReference>
<dbReference type="STRING" id="644352.J3NNY0"/>
<evidence type="ECO:0000313" key="2">
    <source>
        <dbReference type="EMBL" id="EJT77883.1"/>
    </source>
</evidence>
<reference evidence="4" key="1">
    <citation type="submission" date="2010-07" db="EMBL/GenBank/DDBJ databases">
        <title>The genome sequence of Gaeumannomyces graminis var. tritici strain R3-111a-1.</title>
        <authorList>
            <consortium name="The Broad Institute Genome Sequencing Platform"/>
            <person name="Ma L.-J."/>
            <person name="Dead R."/>
            <person name="Young S."/>
            <person name="Zeng Q."/>
            <person name="Koehrsen M."/>
            <person name="Alvarado L."/>
            <person name="Berlin A."/>
            <person name="Chapman S.B."/>
            <person name="Chen Z."/>
            <person name="Freedman E."/>
            <person name="Gellesch M."/>
            <person name="Goldberg J."/>
            <person name="Griggs A."/>
            <person name="Gujja S."/>
            <person name="Heilman E.R."/>
            <person name="Heiman D."/>
            <person name="Hepburn T."/>
            <person name="Howarth C."/>
            <person name="Jen D."/>
            <person name="Larson L."/>
            <person name="Mehta T."/>
            <person name="Neiman D."/>
            <person name="Pearson M."/>
            <person name="Roberts A."/>
            <person name="Saif S."/>
            <person name="Shea T."/>
            <person name="Shenoy N."/>
            <person name="Sisk P."/>
            <person name="Stolte C."/>
            <person name="Sykes S."/>
            <person name="Walk T."/>
            <person name="White J."/>
            <person name="Yandava C."/>
            <person name="Haas B."/>
            <person name="Nusbaum C."/>
            <person name="Birren B."/>
        </authorList>
    </citation>
    <scope>NUCLEOTIDE SEQUENCE [LARGE SCALE GENOMIC DNA]</scope>
    <source>
        <strain evidence="4">R3-111a-1</strain>
    </source>
</reference>
<dbReference type="RefSeq" id="XP_009219028.1">
    <property type="nucleotide sequence ID" value="XM_009220764.1"/>
</dbReference>
<proteinExistence type="predicted"/>
<evidence type="ECO:0000313" key="4">
    <source>
        <dbReference type="Proteomes" id="UP000006039"/>
    </source>
</evidence>
<feature type="compositionally biased region" description="Basic and acidic residues" evidence="1">
    <location>
        <begin position="804"/>
        <end position="816"/>
    </location>
</feature>
<feature type="region of interest" description="Disordered" evidence="1">
    <location>
        <begin position="718"/>
        <end position="816"/>
    </location>
</feature>
<feature type="compositionally biased region" description="Acidic residues" evidence="1">
    <location>
        <begin position="728"/>
        <end position="739"/>
    </location>
</feature>
<dbReference type="PANTHER" id="PTHR12975:SF6">
    <property type="entry name" value="TRAFFICKING PROTEIN PARTICLE COMPLEX SUBUNIT 8"/>
    <property type="match status" value="1"/>
</dbReference>
<dbReference type="EMBL" id="GL385396">
    <property type="protein sequence ID" value="EJT77883.1"/>
    <property type="molecule type" value="Genomic_DNA"/>
</dbReference>
<sequence>MQSSENGSPAPDSIQSLPMAASTIRLPSRRQPLDDLAPLSHSEADLRSLPRRANPSVASLYASTLTPPGSRSASPAGRQSLLARSPLGAAASVFAKSLVDHVPLDSPGDPLALMLQAFVPHVAVYASADTDALAADKGFERGLWELLRPFGEQVQGKVSIRDSVGGSRTWDDYAVRFVRYGDKDGSSTPLQNSSAVPNGSASSADSPEVVTSRESRRLADVEAVVDRHLTYAEQSMFGIGQQPMSPTQQEMDLEAPSPYYSLYLRRLLSGIPLESHETFGHPVACVMAISSRNPSPIDALRNLYKETSEGEGRLPDWVAPDYLRYYVLVHDEENGDISKSMALFEQMKRNFGLHCHLLRIRSTQCAETDDDSIPLPRSEWMSAAEELADIRRSEAQEHFENPAKYLFETDATAIRTFVREMVIQSIVPTMERNVSLWNDQVAAKRKGFGGRLVSMSRRWAFGGGSKNAPGGSNYSQGFYRPDTPEATLRRLADYAFMLRDWKLAQSTYGLLRPDFESDHAWRHYAAANEMGALAVLIMAHPKASVQSQAKSLDSAADMLREAAYSYQTRCGAPYGALRSSVLGLELLRLRGGASCVNAAAQLGMRLAEATPRLLGVVGDALMRERMAVVCASRPALNAAGVGSWRRKSALWSVLAAEAWLGLGKFLQAQRCLNEARVMYSMLQSDDGITRFALASEFMAGLNSRLKDGLATASVVRDKLSRSTGGVDSSDDEDESEDEDRTGRTGGGGGSAAGGKRHDADGDEDKIDEEEFKVSSPRRSRRQSLLNAGNGGGPPETSPLQPIPSKKEDVVGKGDFG</sequence>
<reference evidence="3" key="5">
    <citation type="submission" date="2018-04" db="UniProtKB">
        <authorList>
            <consortium name="EnsemblFungi"/>
        </authorList>
    </citation>
    <scope>IDENTIFICATION</scope>
    <source>
        <strain evidence="3">R3-111a-1</strain>
    </source>
</reference>
<dbReference type="HOGENOM" id="CLU_014185_0_0_1"/>
<accession>J3NNY0</accession>
<dbReference type="Proteomes" id="UP000006039">
    <property type="component" value="Unassembled WGS sequence"/>
</dbReference>
<dbReference type="EnsemblFungi" id="EJT77883">
    <property type="protein sequence ID" value="EJT77883"/>
    <property type="gene ID" value="GGTG_02986"/>
</dbReference>
<evidence type="ECO:0008006" key="5">
    <source>
        <dbReference type="Google" id="ProtNLM"/>
    </source>
</evidence>
<evidence type="ECO:0000256" key="1">
    <source>
        <dbReference type="SAM" id="MobiDB-lite"/>
    </source>
</evidence>
<feature type="compositionally biased region" description="Gly residues" evidence="1">
    <location>
        <begin position="743"/>
        <end position="752"/>
    </location>
</feature>
<dbReference type="VEuPathDB" id="FungiDB:GGTG_02986"/>
<reference evidence="3" key="4">
    <citation type="journal article" date="2015" name="G3 (Bethesda)">
        <title>Genome sequences of three phytopathogenic species of the Magnaporthaceae family of fungi.</title>
        <authorList>
            <person name="Okagaki L.H."/>
            <person name="Nunes C.C."/>
            <person name="Sailsbery J."/>
            <person name="Clay B."/>
            <person name="Brown D."/>
            <person name="John T."/>
            <person name="Oh Y."/>
            <person name="Young N."/>
            <person name="Fitzgerald M."/>
            <person name="Haas B.J."/>
            <person name="Zeng Q."/>
            <person name="Young S."/>
            <person name="Adiconis X."/>
            <person name="Fan L."/>
            <person name="Levin J.Z."/>
            <person name="Mitchell T.K."/>
            <person name="Okubara P.A."/>
            <person name="Farman M.L."/>
            <person name="Kohn L.M."/>
            <person name="Birren B."/>
            <person name="Ma L.-J."/>
            <person name="Dean R.A."/>
        </authorList>
    </citation>
    <scope>NUCLEOTIDE SEQUENCE</scope>
    <source>
        <strain evidence="3">R3-111a-1</strain>
    </source>
</reference>
<feature type="compositionally biased region" description="Acidic residues" evidence="1">
    <location>
        <begin position="760"/>
        <end position="770"/>
    </location>
</feature>
<reference evidence="2" key="3">
    <citation type="submission" date="2010-09" db="EMBL/GenBank/DDBJ databases">
        <title>Annotation of Gaeumannomyces graminis var. tritici R3-111a-1.</title>
        <authorList>
            <consortium name="The Broad Institute Genome Sequencing Platform"/>
            <person name="Ma L.-J."/>
            <person name="Dead R."/>
            <person name="Young S.K."/>
            <person name="Zeng Q."/>
            <person name="Gargeya S."/>
            <person name="Fitzgerald M."/>
            <person name="Haas B."/>
            <person name="Abouelleil A."/>
            <person name="Alvarado L."/>
            <person name="Arachchi H.M."/>
            <person name="Berlin A."/>
            <person name="Brown A."/>
            <person name="Chapman S.B."/>
            <person name="Chen Z."/>
            <person name="Dunbar C."/>
            <person name="Freedman E."/>
            <person name="Gearin G."/>
            <person name="Gellesch M."/>
            <person name="Goldberg J."/>
            <person name="Griggs A."/>
            <person name="Gujja S."/>
            <person name="Heiman D."/>
            <person name="Howarth C."/>
            <person name="Larson L."/>
            <person name="Lui A."/>
            <person name="MacDonald P.J.P."/>
            <person name="Mehta T."/>
            <person name="Montmayeur A."/>
            <person name="Murphy C."/>
            <person name="Neiman D."/>
            <person name="Pearson M."/>
            <person name="Priest M."/>
            <person name="Roberts A."/>
            <person name="Saif S."/>
            <person name="Shea T."/>
            <person name="Shenoy N."/>
            <person name="Sisk P."/>
            <person name="Stolte C."/>
            <person name="Sykes S."/>
            <person name="Yandava C."/>
            <person name="Wortman J."/>
            <person name="Nusbaum C."/>
            <person name="Birren B."/>
        </authorList>
    </citation>
    <scope>NUCLEOTIDE SEQUENCE</scope>
    <source>
        <strain evidence="2">R3-111a-1</strain>
    </source>
</reference>
<evidence type="ECO:0000313" key="3">
    <source>
        <dbReference type="EnsemblFungi" id="EJT77883"/>
    </source>
</evidence>
<dbReference type="OrthoDB" id="203724at2759"/>